<dbReference type="EC" id="3.6.3.8" evidence="11"/>
<dbReference type="GO" id="GO:0005524">
    <property type="term" value="F:ATP binding"/>
    <property type="evidence" value="ECO:0007669"/>
    <property type="project" value="UniProtKB-KW"/>
</dbReference>
<dbReference type="SUPFAM" id="SSF81653">
    <property type="entry name" value="Calcium ATPase, transduction domain A"/>
    <property type="match status" value="1"/>
</dbReference>
<dbReference type="SMART" id="SM00831">
    <property type="entry name" value="Cation_ATPase_N"/>
    <property type="match status" value="1"/>
</dbReference>
<evidence type="ECO:0000256" key="7">
    <source>
        <dbReference type="ARBA" id="ARBA00022989"/>
    </source>
</evidence>
<dbReference type="FunFam" id="3.40.50.1000:FF:000001">
    <property type="entry name" value="Phospholipid-transporting ATPase IC"/>
    <property type="match status" value="1"/>
</dbReference>
<dbReference type="CDD" id="cd02089">
    <property type="entry name" value="P-type_ATPase_Ca_prok"/>
    <property type="match status" value="1"/>
</dbReference>
<keyword evidence="11" id="KW-0378">Hydrolase</keyword>
<feature type="transmembrane region" description="Helical" evidence="9">
    <location>
        <begin position="270"/>
        <end position="292"/>
    </location>
</feature>
<dbReference type="InterPro" id="IPR036412">
    <property type="entry name" value="HAD-like_sf"/>
</dbReference>
<accession>A0A174H7Q6</accession>
<dbReference type="Pfam" id="PF00690">
    <property type="entry name" value="Cation_ATPase_N"/>
    <property type="match status" value="1"/>
</dbReference>
<keyword evidence="3 9" id="KW-0812">Transmembrane</keyword>
<evidence type="ECO:0000256" key="5">
    <source>
        <dbReference type="ARBA" id="ARBA00022840"/>
    </source>
</evidence>
<dbReference type="InterPro" id="IPR044492">
    <property type="entry name" value="P_typ_ATPase_HD_dom"/>
</dbReference>
<reference evidence="11 12" key="1">
    <citation type="submission" date="2015-09" db="EMBL/GenBank/DDBJ databases">
        <authorList>
            <consortium name="Pathogen Informatics"/>
        </authorList>
    </citation>
    <scope>NUCLEOTIDE SEQUENCE [LARGE SCALE GENOMIC DNA]</scope>
    <source>
        <strain evidence="11 12">2789STDY5608850</strain>
    </source>
</reference>
<dbReference type="Gene3D" id="1.20.1110.10">
    <property type="entry name" value="Calcium-transporting ATPase, transmembrane domain"/>
    <property type="match status" value="1"/>
</dbReference>
<dbReference type="InterPro" id="IPR004014">
    <property type="entry name" value="ATPase_P-typ_cation-transptr_N"/>
</dbReference>
<dbReference type="SUPFAM" id="SSF81665">
    <property type="entry name" value="Calcium ATPase, transmembrane domain M"/>
    <property type="match status" value="1"/>
</dbReference>
<protein>
    <submittedName>
        <fullName evidence="11">P-type HAD superfamily ATPase</fullName>
        <ecNumber evidence="11">3.6.3.8</ecNumber>
    </submittedName>
</protein>
<keyword evidence="5" id="KW-0067">ATP-binding</keyword>
<evidence type="ECO:0000313" key="11">
    <source>
        <dbReference type="EMBL" id="CUO69100.1"/>
    </source>
</evidence>
<dbReference type="InterPro" id="IPR023214">
    <property type="entry name" value="HAD_sf"/>
</dbReference>
<feature type="domain" description="Cation-transporting P-type ATPase N-terminal" evidence="10">
    <location>
        <begin position="3"/>
        <end position="76"/>
    </location>
</feature>
<dbReference type="Pfam" id="PF13246">
    <property type="entry name" value="Cation_ATPase"/>
    <property type="match status" value="1"/>
</dbReference>
<feature type="transmembrane region" description="Helical" evidence="9">
    <location>
        <begin position="700"/>
        <end position="720"/>
    </location>
</feature>
<dbReference type="AlphaFoldDB" id="A0A174H7Q6"/>
<dbReference type="FunFam" id="3.40.50.1000:FF:000028">
    <property type="entry name" value="Calcium-transporting P-type ATPase, putative"/>
    <property type="match status" value="1"/>
</dbReference>
<gene>
    <name evidence="11" type="ORF">ERS852407_03610</name>
</gene>
<feature type="transmembrane region" description="Helical" evidence="9">
    <location>
        <begin position="834"/>
        <end position="856"/>
    </location>
</feature>
<dbReference type="Pfam" id="PF00689">
    <property type="entry name" value="Cation_ATPase_C"/>
    <property type="match status" value="1"/>
</dbReference>
<evidence type="ECO:0000313" key="12">
    <source>
        <dbReference type="Proteomes" id="UP000095651"/>
    </source>
</evidence>
<evidence type="ECO:0000259" key="10">
    <source>
        <dbReference type="SMART" id="SM00831"/>
    </source>
</evidence>
<dbReference type="SUPFAM" id="SSF81660">
    <property type="entry name" value="Metal cation-transporting ATPase, ATP-binding domain N"/>
    <property type="match status" value="1"/>
</dbReference>
<dbReference type="Gene3D" id="2.70.150.10">
    <property type="entry name" value="Calcium-transporting ATPase, cytoplasmic transduction domain A"/>
    <property type="match status" value="1"/>
</dbReference>
<dbReference type="PROSITE" id="PS00154">
    <property type="entry name" value="ATPASE_E1_E2"/>
    <property type="match status" value="1"/>
</dbReference>
<dbReference type="PANTHER" id="PTHR42861">
    <property type="entry name" value="CALCIUM-TRANSPORTING ATPASE"/>
    <property type="match status" value="1"/>
</dbReference>
<dbReference type="InterPro" id="IPR059000">
    <property type="entry name" value="ATPase_P-type_domA"/>
</dbReference>
<evidence type="ECO:0000256" key="1">
    <source>
        <dbReference type="ARBA" id="ARBA00004141"/>
    </source>
</evidence>
<comment type="subcellular location">
    <subcellularLocation>
        <location evidence="1">Membrane</location>
        <topology evidence="1">Multi-pass membrane protein</topology>
    </subcellularLocation>
</comment>
<dbReference type="Pfam" id="PF00122">
    <property type="entry name" value="E1-E2_ATPase"/>
    <property type="match status" value="1"/>
</dbReference>
<dbReference type="SFLD" id="SFLDF00027">
    <property type="entry name" value="p-type_atpase"/>
    <property type="match status" value="1"/>
</dbReference>
<keyword evidence="7 9" id="KW-1133">Transmembrane helix</keyword>
<keyword evidence="6" id="KW-1278">Translocase</keyword>
<evidence type="ECO:0000256" key="9">
    <source>
        <dbReference type="SAM" id="Phobius"/>
    </source>
</evidence>
<keyword evidence="4" id="KW-0547">Nucleotide-binding</keyword>
<dbReference type="EMBL" id="CYZE01000010">
    <property type="protein sequence ID" value="CUO69100.1"/>
    <property type="molecule type" value="Genomic_DNA"/>
</dbReference>
<keyword evidence="8 9" id="KW-0472">Membrane</keyword>
<dbReference type="SUPFAM" id="SSF56784">
    <property type="entry name" value="HAD-like"/>
    <property type="match status" value="1"/>
</dbReference>
<organism evidence="11 12">
    <name type="scientific">Hungatella hathewayi</name>
    <dbReference type="NCBI Taxonomy" id="154046"/>
    <lineage>
        <taxon>Bacteria</taxon>
        <taxon>Bacillati</taxon>
        <taxon>Bacillota</taxon>
        <taxon>Clostridia</taxon>
        <taxon>Lachnospirales</taxon>
        <taxon>Lachnospiraceae</taxon>
        <taxon>Hungatella</taxon>
    </lineage>
</organism>
<dbReference type="InterPro" id="IPR001757">
    <property type="entry name" value="P_typ_ATPase"/>
</dbReference>
<dbReference type="NCBIfam" id="TIGR01494">
    <property type="entry name" value="ATPase_P-type"/>
    <property type="match status" value="2"/>
</dbReference>
<sequence>MKDWYQKDEQEILKELHVTKEGLTDGQAETLLLEKGENVLMEGKKKSVLAVFAEQFCDLLVVILIAAAVISMFSGNVESTIVIVAVIILNAVLGTVQHEKAKKSLESLKSLSSPNAKVIRGGQKIEVPSAKVVPGDILLLEAGDMVVADGRILNNYSLQVNESSLTGESTNVDKEEGTIDSEMPLADRTNMVYSGSLVTYGRAMVVVTGTGMDTEIGKIASLMNATKEKKTPLQVSLDQFSGRLAAVIMVICAIVFALSLYRKMPVLDSLMFAVALAVAAIPEALSSIVTIVQAMGTQKMAKENAIIKELKAVESLGCVSVICSDKTGTLTQNKMTVQEIYIDGNTFRPEELDLHEQLHRYILYDSILTNDSTLVDGKGIGDPTEYALLEMARKVSVNDDVLRTMMLRLEEIPFDSDRKLMSTKYELHGVPTILTKGAVDVLLDRTTHIRTAEGIRDFTEADREEINRQNMEFSQNGLRVLAFAYKEVEDDHVLSLKTENGFTFLGLVAMVDPPREESKEAVSDAKRAGIRPVMITGDHKITATAIAKQIGIFEEGDLAVTGTELDAMSDQELDGKITKISVYARVSPENKIRIVDAWQRRGNIVSMTGDGVNDAPALKKADIGVAMGITGTEVSKDAASMILADDNFATIIKAVANGRNVYRNIKNAIQFLLSGNMAGILSVLYTSIMALPVPFAPVHLLFINLLTDSLPAIAIGMEPAEKDLLSQKPRNPKEGILTKEFMMKLILQGGLIAVCTMTAFHLGLNQGGAAVASTMAFCTLTLARLFHGFNCRSSHSIFRIGFSGNWYSLGAFLAGVVLLSLVMFVPFLERLFSVAPLTGSQIGLVYLLAVIPTVVIQLTKIVREQRLNNAFHQ</sequence>
<dbReference type="InterPro" id="IPR018303">
    <property type="entry name" value="ATPase_P-typ_P_site"/>
</dbReference>
<name>A0A174H7Q6_9FIRM</name>
<feature type="transmembrane region" description="Helical" evidence="9">
    <location>
        <begin position="48"/>
        <end position="73"/>
    </location>
</feature>
<dbReference type="SFLD" id="SFLDG00002">
    <property type="entry name" value="C1.7:_P-type_atpase_like"/>
    <property type="match status" value="1"/>
</dbReference>
<feature type="transmembrane region" description="Helical" evidence="9">
    <location>
        <begin position="668"/>
        <end position="688"/>
    </location>
</feature>
<evidence type="ECO:0000256" key="8">
    <source>
        <dbReference type="ARBA" id="ARBA00023136"/>
    </source>
</evidence>
<comment type="similarity">
    <text evidence="2">Belongs to the cation transport ATPase (P-type) (TC 3.A.3) family. Type IIA subfamily.</text>
</comment>
<feature type="transmembrane region" description="Helical" evidence="9">
    <location>
        <begin position="741"/>
        <end position="762"/>
    </location>
</feature>
<dbReference type="InterPro" id="IPR006068">
    <property type="entry name" value="ATPase_P-typ_cation-transptr_C"/>
</dbReference>
<dbReference type="SFLD" id="SFLDS00003">
    <property type="entry name" value="Haloacid_Dehalogenase"/>
    <property type="match status" value="1"/>
</dbReference>
<dbReference type="Gene3D" id="3.40.1110.10">
    <property type="entry name" value="Calcium-transporting ATPase, cytoplasmic domain N"/>
    <property type="match status" value="1"/>
</dbReference>
<feature type="transmembrane region" description="Helical" evidence="9">
    <location>
        <begin position="806"/>
        <end position="828"/>
    </location>
</feature>
<dbReference type="GO" id="GO:0016020">
    <property type="term" value="C:membrane"/>
    <property type="evidence" value="ECO:0007669"/>
    <property type="project" value="UniProtKB-SubCell"/>
</dbReference>
<proteinExistence type="inferred from homology"/>
<dbReference type="Proteomes" id="UP000095651">
    <property type="component" value="Unassembled WGS sequence"/>
</dbReference>
<feature type="transmembrane region" description="Helical" evidence="9">
    <location>
        <begin position="79"/>
        <end position="96"/>
    </location>
</feature>
<feature type="transmembrane region" description="Helical" evidence="9">
    <location>
        <begin position="240"/>
        <end position="258"/>
    </location>
</feature>
<dbReference type="InterPro" id="IPR008250">
    <property type="entry name" value="ATPase_P-typ_transduc_dom_A_sf"/>
</dbReference>
<dbReference type="InterPro" id="IPR023299">
    <property type="entry name" value="ATPase_P-typ_cyto_dom_N"/>
</dbReference>
<evidence type="ECO:0000256" key="3">
    <source>
        <dbReference type="ARBA" id="ARBA00022692"/>
    </source>
</evidence>
<evidence type="ECO:0000256" key="6">
    <source>
        <dbReference type="ARBA" id="ARBA00022967"/>
    </source>
</evidence>
<dbReference type="RefSeq" id="WP_055657484.1">
    <property type="nucleotide sequence ID" value="NZ_CABIXC010000010.1"/>
</dbReference>
<dbReference type="InterPro" id="IPR023298">
    <property type="entry name" value="ATPase_P-typ_TM_dom_sf"/>
</dbReference>
<evidence type="ECO:0000256" key="4">
    <source>
        <dbReference type="ARBA" id="ARBA00022741"/>
    </source>
</evidence>
<dbReference type="Gene3D" id="3.40.50.1000">
    <property type="entry name" value="HAD superfamily/HAD-like"/>
    <property type="match status" value="1"/>
</dbReference>
<feature type="transmembrane region" description="Helical" evidence="9">
    <location>
        <begin position="768"/>
        <end position="786"/>
    </location>
</feature>
<dbReference type="GO" id="GO:0016887">
    <property type="term" value="F:ATP hydrolysis activity"/>
    <property type="evidence" value="ECO:0007669"/>
    <property type="project" value="InterPro"/>
</dbReference>
<dbReference type="PRINTS" id="PR00119">
    <property type="entry name" value="CATATPASE"/>
</dbReference>
<evidence type="ECO:0000256" key="2">
    <source>
        <dbReference type="ARBA" id="ARBA00005675"/>
    </source>
</evidence>
<dbReference type="PRINTS" id="PR00120">
    <property type="entry name" value="HATPASE"/>
</dbReference>